<evidence type="ECO:0000256" key="2">
    <source>
        <dbReference type="SAM" id="SignalP"/>
    </source>
</evidence>
<dbReference type="Proteomes" id="UP000542342">
    <property type="component" value="Unassembled WGS sequence"/>
</dbReference>
<sequence>MSSTTVCMPRKSAAFLNRKARWIKASVLIWAASMGLTLAARGEQQPQPTPGSAQVQSQSTSKDKRSVPLRITVTGKTEYILDTGGLNPAEYKKKVEKAAESGRPLPTPAVEVTVEITNISDKPVEIWTSGDPVRLVLKLEGTGALNLTPPLAFTREFRIPRAETLAPGKSIAFRVTELTSGFRGRSHFAYWTDSGAYKLTATLSTGIKPAPLGSQEGMDGFGIVQLQSEPLAITVKLKK</sequence>
<comment type="caution">
    <text evidence="3">The sequence shown here is derived from an EMBL/GenBank/DDBJ whole genome shotgun (WGS) entry which is preliminary data.</text>
</comment>
<dbReference type="AlphaFoldDB" id="A0A7V8VFK8"/>
<proteinExistence type="predicted"/>
<feature type="signal peptide" evidence="2">
    <location>
        <begin position="1"/>
        <end position="39"/>
    </location>
</feature>
<name>A0A7V8VFK8_9BACT</name>
<evidence type="ECO:0008006" key="5">
    <source>
        <dbReference type="Google" id="ProtNLM"/>
    </source>
</evidence>
<feature type="region of interest" description="Disordered" evidence="1">
    <location>
        <begin position="41"/>
        <end position="67"/>
    </location>
</feature>
<gene>
    <name evidence="3" type="ORF">H0921_12740</name>
</gene>
<evidence type="ECO:0000313" key="3">
    <source>
        <dbReference type="EMBL" id="MBA2227027.1"/>
    </source>
</evidence>
<keyword evidence="4" id="KW-1185">Reference proteome</keyword>
<accession>A0A7V8VFK8</accession>
<evidence type="ECO:0000256" key="1">
    <source>
        <dbReference type="SAM" id="MobiDB-lite"/>
    </source>
</evidence>
<feature type="compositionally biased region" description="Polar residues" evidence="1">
    <location>
        <begin position="44"/>
        <end position="60"/>
    </location>
</feature>
<dbReference type="RefSeq" id="WP_194538738.1">
    <property type="nucleotide sequence ID" value="NZ_JACEFB010000010.1"/>
</dbReference>
<dbReference type="EMBL" id="JACEFB010000010">
    <property type="protein sequence ID" value="MBA2227027.1"/>
    <property type="molecule type" value="Genomic_DNA"/>
</dbReference>
<evidence type="ECO:0000313" key="4">
    <source>
        <dbReference type="Proteomes" id="UP000542342"/>
    </source>
</evidence>
<keyword evidence="2" id="KW-0732">Signal</keyword>
<protein>
    <recommendedName>
        <fullName evidence="5">Intracellular proteinase inhibitor BsuPI domain-containing protein</fullName>
    </recommendedName>
</protein>
<reference evidence="3 4" key="1">
    <citation type="submission" date="2020-07" db="EMBL/GenBank/DDBJ databases">
        <title>Thermogemmata thermophila gen. nov., sp. nov., a novel moderate thermophilic planctomycete from a Kamchatka hot spring.</title>
        <authorList>
            <person name="Elcheninov A.G."/>
            <person name="Podosokorskaya O.A."/>
            <person name="Kovaleva O.L."/>
            <person name="Novikov A."/>
            <person name="Bonch-Osmolovskaya E.A."/>
            <person name="Toshchakov S.V."/>
            <person name="Kublanov I.V."/>
        </authorList>
    </citation>
    <scope>NUCLEOTIDE SEQUENCE [LARGE SCALE GENOMIC DNA]</scope>
    <source>
        <strain evidence="3 4">2918</strain>
    </source>
</reference>
<organism evidence="3 4">
    <name type="scientific">Thermogemmata fonticola</name>
    <dbReference type="NCBI Taxonomy" id="2755323"/>
    <lineage>
        <taxon>Bacteria</taxon>
        <taxon>Pseudomonadati</taxon>
        <taxon>Planctomycetota</taxon>
        <taxon>Planctomycetia</taxon>
        <taxon>Gemmatales</taxon>
        <taxon>Gemmataceae</taxon>
        <taxon>Thermogemmata</taxon>
    </lineage>
</organism>
<feature type="chain" id="PRO_5030825988" description="Intracellular proteinase inhibitor BsuPI domain-containing protein" evidence="2">
    <location>
        <begin position="40"/>
        <end position="239"/>
    </location>
</feature>